<dbReference type="Proteomes" id="UP001374535">
    <property type="component" value="Chromosome 5"/>
</dbReference>
<dbReference type="Pfam" id="PF07816">
    <property type="entry name" value="DUF1645"/>
    <property type="match status" value="1"/>
</dbReference>
<dbReference type="PANTHER" id="PTHR33095">
    <property type="entry name" value="OS07G0619500 PROTEIN"/>
    <property type="match status" value="1"/>
</dbReference>
<gene>
    <name evidence="1" type="ORF">V8G54_016789</name>
</gene>
<reference evidence="1 2" key="1">
    <citation type="journal article" date="2023" name="Life. Sci Alliance">
        <title>Evolutionary insights into 3D genome organization and epigenetic landscape of Vigna mungo.</title>
        <authorList>
            <person name="Junaid A."/>
            <person name="Singh B."/>
            <person name="Bhatia S."/>
        </authorList>
    </citation>
    <scope>NUCLEOTIDE SEQUENCE [LARGE SCALE GENOMIC DNA]</scope>
    <source>
        <strain evidence="1">Urdbean</strain>
    </source>
</reference>
<evidence type="ECO:0000313" key="1">
    <source>
        <dbReference type="EMBL" id="WVZ12259.1"/>
    </source>
</evidence>
<dbReference type="InterPro" id="IPR012442">
    <property type="entry name" value="DUF1645_plant"/>
</dbReference>
<dbReference type="AlphaFoldDB" id="A0AAQ3S1N3"/>
<dbReference type="EMBL" id="CP144696">
    <property type="protein sequence ID" value="WVZ12259.1"/>
    <property type="molecule type" value="Genomic_DNA"/>
</dbReference>
<accession>A0AAQ3S1N3</accession>
<dbReference type="PANTHER" id="PTHR33095:SF23">
    <property type="entry name" value="DUF1645 FAMILY PROTEIN"/>
    <property type="match status" value="1"/>
</dbReference>
<sequence length="221" mass="24545">MMQTEPTSSPSFSAHSPDSFFHIATRVVHEHRSDTHDTLCQQKQNDDADPVDDFEFSFVFAHTDASPASADDIFCNGQIRPFYPPFHHHPAPPHSSVTSLSLQTTRRPRLPLKTLMLEERETVHGSNDLEGVAEGTYCVWTPPCKKTTASPKRWRFRDLVPRSHNCGQKDSLLFVGPSKRTSKVVPKHASTQNSGGAAAKLVGFFTNANGLGRNNFQPFSS</sequence>
<keyword evidence="2" id="KW-1185">Reference proteome</keyword>
<organism evidence="1 2">
    <name type="scientific">Vigna mungo</name>
    <name type="common">Black gram</name>
    <name type="synonym">Phaseolus mungo</name>
    <dbReference type="NCBI Taxonomy" id="3915"/>
    <lineage>
        <taxon>Eukaryota</taxon>
        <taxon>Viridiplantae</taxon>
        <taxon>Streptophyta</taxon>
        <taxon>Embryophyta</taxon>
        <taxon>Tracheophyta</taxon>
        <taxon>Spermatophyta</taxon>
        <taxon>Magnoliopsida</taxon>
        <taxon>eudicotyledons</taxon>
        <taxon>Gunneridae</taxon>
        <taxon>Pentapetalae</taxon>
        <taxon>rosids</taxon>
        <taxon>fabids</taxon>
        <taxon>Fabales</taxon>
        <taxon>Fabaceae</taxon>
        <taxon>Papilionoideae</taxon>
        <taxon>50 kb inversion clade</taxon>
        <taxon>NPAAA clade</taxon>
        <taxon>indigoferoid/millettioid clade</taxon>
        <taxon>Phaseoleae</taxon>
        <taxon>Vigna</taxon>
    </lineage>
</organism>
<proteinExistence type="predicted"/>
<name>A0AAQ3S1N3_VIGMU</name>
<protein>
    <submittedName>
        <fullName evidence="1">Uncharacterized protein</fullName>
    </submittedName>
</protein>
<evidence type="ECO:0000313" key="2">
    <source>
        <dbReference type="Proteomes" id="UP001374535"/>
    </source>
</evidence>